<dbReference type="AlphaFoldDB" id="A0A926UTI4"/>
<keyword evidence="2" id="KW-1185">Reference proteome</keyword>
<organism evidence="1 2">
    <name type="scientific">Pseudanabaena cinerea FACHB-1277</name>
    <dbReference type="NCBI Taxonomy" id="2949581"/>
    <lineage>
        <taxon>Bacteria</taxon>
        <taxon>Bacillati</taxon>
        <taxon>Cyanobacteriota</taxon>
        <taxon>Cyanophyceae</taxon>
        <taxon>Pseudanabaenales</taxon>
        <taxon>Pseudanabaenaceae</taxon>
        <taxon>Pseudanabaena</taxon>
        <taxon>Pseudanabaena cinerea</taxon>
    </lineage>
</organism>
<sequence length="86" mass="8934">MGSQAHNQNFGIISDDRIQIPGEVQSESVFLKARDIINQGSVIAGNVTAEFSNSYSDNADAKIIGINGGNILLNGGKTGDIAVTGQ</sequence>
<dbReference type="RefSeq" id="WP_190351375.1">
    <property type="nucleotide sequence ID" value="NZ_JACJPY010000039.1"/>
</dbReference>
<comment type="caution">
    <text evidence="1">The sequence shown here is derived from an EMBL/GenBank/DDBJ whole genome shotgun (WGS) entry which is preliminary data.</text>
</comment>
<evidence type="ECO:0000313" key="1">
    <source>
        <dbReference type="EMBL" id="MBD2151014.1"/>
    </source>
</evidence>
<proteinExistence type="predicted"/>
<accession>A0A926UTI4</accession>
<reference evidence="1" key="2">
    <citation type="submission" date="2020-08" db="EMBL/GenBank/DDBJ databases">
        <authorList>
            <person name="Chen M."/>
            <person name="Teng W."/>
            <person name="Zhao L."/>
            <person name="Hu C."/>
            <person name="Zhou Y."/>
            <person name="Han B."/>
            <person name="Song L."/>
            <person name="Shu W."/>
        </authorList>
    </citation>
    <scope>NUCLEOTIDE SEQUENCE</scope>
    <source>
        <strain evidence="1">FACHB-1277</strain>
    </source>
</reference>
<dbReference type="EMBL" id="JACJPY010000039">
    <property type="protein sequence ID" value="MBD2151014.1"/>
    <property type="molecule type" value="Genomic_DNA"/>
</dbReference>
<protein>
    <submittedName>
        <fullName evidence="1">Uncharacterized protein</fullName>
    </submittedName>
</protein>
<dbReference type="Proteomes" id="UP000631421">
    <property type="component" value="Unassembled WGS sequence"/>
</dbReference>
<gene>
    <name evidence="1" type="ORF">H6F44_12925</name>
</gene>
<name>A0A926UTI4_9CYAN</name>
<reference evidence="1" key="1">
    <citation type="journal article" date="2015" name="ISME J.">
        <title>Draft Genome Sequence of Streptomyces incarnatus NRRL8089, which Produces the Nucleoside Antibiotic Sinefungin.</title>
        <authorList>
            <person name="Oshima K."/>
            <person name="Hattori M."/>
            <person name="Shimizu H."/>
            <person name="Fukuda K."/>
            <person name="Nemoto M."/>
            <person name="Inagaki K."/>
            <person name="Tamura T."/>
        </authorList>
    </citation>
    <scope>NUCLEOTIDE SEQUENCE</scope>
    <source>
        <strain evidence="1">FACHB-1277</strain>
    </source>
</reference>
<evidence type="ECO:0000313" key="2">
    <source>
        <dbReference type="Proteomes" id="UP000631421"/>
    </source>
</evidence>